<evidence type="ECO:0000256" key="1">
    <source>
        <dbReference type="ARBA" id="ARBA00007623"/>
    </source>
</evidence>
<evidence type="ECO:0000259" key="4">
    <source>
        <dbReference type="PROSITE" id="PS50203"/>
    </source>
</evidence>
<keyword evidence="3" id="KW-0645">Protease</keyword>
<dbReference type="Xenbase" id="XB-GENE-22164422">
    <property type="gene designation" value="capn8.5"/>
</dbReference>
<dbReference type="CTD" id="100379861"/>
<dbReference type="GO" id="GO:0005737">
    <property type="term" value="C:cytoplasm"/>
    <property type="evidence" value="ECO:0000318"/>
    <property type="project" value="GO_Central"/>
</dbReference>
<dbReference type="OrthoDB" id="424753at2759"/>
<keyword evidence="3" id="KW-0378">Hydrolase</keyword>
<dbReference type="Reactome" id="R-XTR-1474228">
    <property type="pathway name" value="Degradation of the extracellular matrix"/>
</dbReference>
<dbReference type="InterPro" id="IPR036213">
    <property type="entry name" value="Calpain_III_sf"/>
</dbReference>
<dbReference type="SUPFAM" id="SSF54001">
    <property type="entry name" value="Cysteine proteinases"/>
    <property type="match status" value="1"/>
</dbReference>
<dbReference type="Pfam" id="PF00648">
    <property type="entry name" value="Peptidase_C2"/>
    <property type="match status" value="1"/>
</dbReference>
<reference evidence="5" key="1">
    <citation type="journal article" date="2010" name="Science">
        <title>The genome of the Western clawed frog Xenopus tropicalis.</title>
        <authorList>
            <person name="Hellsten U."/>
            <person name="Harland R.M."/>
            <person name="Gilchrist M.J."/>
            <person name="Hendrix D."/>
            <person name="Jurka J."/>
            <person name="Kapitonov V."/>
            <person name="Ovcharenko I."/>
            <person name="Putnam N.H."/>
            <person name="Shu S."/>
            <person name="Taher L."/>
            <person name="Blitz I.L."/>
            <person name="Blumberg B."/>
            <person name="Dichmann D.S."/>
            <person name="Dubchak I."/>
            <person name="Amaya E."/>
            <person name="Detter J.C."/>
            <person name="Fletcher R."/>
            <person name="Gerhard D.S."/>
            <person name="Goodstein D."/>
            <person name="Graves T."/>
            <person name="Grigoriev I.V."/>
            <person name="Grimwood J."/>
            <person name="Kawashima T."/>
            <person name="Lindquist E."/>
            <person name="Lucas S.M."/>
            <person name="Mead P.E."/>
            <person name="Mitros T."/>
            <person name="Ogino H."/>
            <person name="Ohta Y."/>
            <person name="Poliakov A.V."/>
            <person name="Pollet N."/>
            <person name="Robert J."/>
            <person name="Salamov A."/>
            <person name="Sater A.K."/>
            <person name="Schmutz J."/>
            <person name="Terry A."/>
            <person name="Vize P.D."/>
            <person name="Warren W.C."/>
            <person name="Wells D."/>
            <person name="Wills A."/>
            <person name="Wilson R.K."/>
            <person name="Zimmerman L.B."/>
            <person name="Zorn A.M."/>
            <person name="Grainger R."/>
            <person name="Grammer T."/>
            <person name="Khokha M.K."/>
            <person name="Richardson P.M."/>
            <person name="Rokhsar D.S."/>
        </authorList>
    </citation>
    <scope>NUCLEOTIDE SEQUENCE [LARGE SCALE GENOMIC DNA]</scope>
    <source>
        <strain evidence="5">Nigerian</strain>
    </source>
</reference>
<comment type="similarity">
    <text evidence="1">Belongs to the peptidase C2 family.</text>
</comment>
<evidence type="ECO:0000256" key="3">
    <source>
        <dbReference type="PROSITE-ProRule" id="PRU00239"/>
    </source>
</evidence>
<dbReference type="OMA" id="LFHGRWA"/>
<dbReference type="PANTHER" id="PTHR10183:SF432">
    <property type="entry name" value="CALPAIN 8 GENE 5"/>
    <property type="match status" value="1"/>
</dbReference>
<dbReference type="Ensembl" id="ENSXETT00000112854">
    <property type="protein sequence ID" value="ENSXETP00000117973"/>
    <property type="gene ID" value="ENSXETG00000041804"/>
</dbReference>
<dbReference type="FunFam" id="3.90.70.10:FF:000114">
    <property type="entry name" value="Calpain a"/>
    <property type="match status" value="1"/>
</dbReference>
<evidence type="ECO:0000313" key="7">
    <source>
        <dbReference type="RefSeq" id="XP_002939795.1"/>
    </source>
</evidence>
<feature type="active site" evidence="2 3">
    <location>
        <position position="239"/>
    </location>
</feature>
<name>A0A803KC39_XENTR</name>
<dbReference type="Gene3D" id="3.90.70.10">
    <property type="entry name" value="Cysteine proteinases"/>
    <property type="match status" value="1"/>
</dbReference>
<dbReference type="Gene3D" id="2.60.120.380">
    <property type="match status" value="1"/>
</dbReference>
<dbReference type="CDD" id="cd00044">
    <property type="entry name" value="CysPc"/>
    <property type="match status" value="1"/>
</dbReference>
<evidence type="ECO:0000313" key="5">
    <source>
        <dbReference type="Ensembl" id="ENSXETP00000117973"/>
    </source>
</evidence>
<dbReference type="GO" id="GO:0004198">
    <property type="term" value="F:calcium-dependent cysteine-type endopeptidase activity"/>
    <property type="evidence" value="ECO:0000318"/>
    <property type="project" value="GO_Central"/>
</dbReference>
<evidence type="ECO:0000313" key="6">
    <source>
        <dbReference type="Proteomes" id="UP000008143"/>
    </source>
</evidence>
<dbReference type="GeneTree" id="ENSGT00940000160090"/>
<dbReference type="KEGG" id="xtr:100379861"/>
<dbReference type="SMART" id="SM00720">
    <property type="entry name" value="calpain_III"/>
    <property type="match status" value="1"/>
</dbReference>
<dbReference type="SUPFAM" id="SSF49758">
    <property type="entry name" value="Calpain large subunit, middle domain (domain III)"/>
    <property type="match status" value="1"/>
</dbReference>
<dbReference type="InterPro" id="IPR022684">
    <property type="entry name" value="Calpain_cysteine_protease"/>
</dbReference>
<dbReference type="InterPro" id="IPR022683">
    <property type="entry name" value="Calpain_III"/>
</dbReference>
<keyword evidence="3" id="KW-0788">Thiol protease</keyword>
<feature type="active site" evidence="2 3">
    <location>
        <position position="92"/>
    </location>
</feature>
<protein>
    <submittedName>
        <fullName evidence="5">Calpain 8 gene 5</fullName>
    </submittedName>
    <submittedName>
        <fullName evidence="7">Calpain-2 catalytic subunit</fullName>
    </submittedName>
</protein>
<evidence type="ECO:0000313" key="8">
    <source>
        <dbReference type="Xenbase" id="XB-GENE-22164422"/>
    </source>
</evidence>
<dbReference type="GO" id="GO:0006508">
    <property type="term" value="P:proteolysis"/>
    <property type="evidence" value="ECO:0000318"/>
    <property type="project" value="GO_Central"/>
</dbReference>
<evidence type="ECO:0000256" key="2">
    <source>
        <dbReference type="PIRSR" id="PIRSR622684-1"/>
    </source>
</evidence>
<dbReference type="PROSITE" id="PS50203">
    <property type="entry name" value="CALPAIN_CAT"/>
    <property type="match status" value="1"/>
</dbReference>
<dbReference type="GeneID" id="100379861"/>
<organism evidence="5">
    <name type="scientific">Xenopus tropicalis</name>
    <name type="common">Western clawed frog</name>
    <name type="synonym">Silurana tropicalis</name>
    <dbReference type="NCBI Taxonomy" id="8364"/>
    <lineage>
        <taxon>Eukaryota</taxon>
        <taxon>Metazoa</taxon>
        <taxon>Chordata</taxon>
        <taxon>Craniata</taxon>
        <taxon>Vertebrata</taxon>
        <taxon>Euteleostomi</taxon>
        <taxon>Amphibia</taxon>
        <taxon>Batrachia</taxon>
        <taxon>Anura</taxon>
        <taxon>Pipoidea</taxon>
        <taxon>Pipidae</taxon>
        <taxon>Xenopodinae</taxon>
        <taxon>Xenopus</taxon>
        <taxon>Silurana</taxon>
    </lineage>
</organism>
<reference evidence="7" key="3">
    <citation type="submission" date="2025-04" db="UniProtKB">
        <authorList>
            <consortium name="RefSeq"/>
        </authorList>
    </citation>
    <scope>IDENTIFICATION</scope>
    <source>
        <strain evidence="7">Nigerian</strain>
        <tissue evidence="7">Liver and blood</tissue>
    </source>
</reference>
<dbReference type="InterPro" id="IPR022682">
    <property type="entry name" value="Calpain_domain_III"/>
</dbReference>
<dbReference type="Proteomes" id="UP000008143">
    <property type="component" value="Chromosome 5"/>
</dbReference>
<dbReference type="Pfam" id="PF01067">
    <property type="entry name" value="Calpain_III"/>
    <property type="match status" value="1"/>
</dbReference>
<accession>A0A803KC39</accession>
<proteinExistence type="inferred from homology"/>
<dbReference type="PRINTS" id="PR00704">
    <property type="entry name" value="CALPAIN"/>
</dbReference>
<dbReference type="InterPro" id="IPR038765">
    <property type="entry name" value="Papain-like_cys_pep_sf"/>
</dbReference>
<gene>
    <name evidence="7 8" type="primary">capn8.5</name>
    <name evidence="5" type="synonym">LOC101731595</name>
</gene>
<reference evidence="5" key="2">
    <citation type="submission" date="2021-03" db="UniProtKB">
        <authorList>
            <consortium name="Ensembl"/>
        </authorList>
    </citation>
    <scope>IDENTIFICATION</scope>
</reference>
<dbReference type="AlphaFoldDB" id="A0A803KC39"/>
<keyword evidence="6" id="KW-1185">Reference proteome</keyword>
<dbReference type="AGR" id="Xenbase:XB-GENE-22164422"/>
<sequence length="480" mass="54749">MAQPEGTKENPKKYLEQDYEQLKAQCLASNTLFEDEKFPAGQASLGSNKMGPESSKAKGIVWMRPLEINPNAEFITDGATRFDICQSTIADCGFLSTIGCATLSEEYLSLVLPQDQNFKTNYAGIFHFKFWQRGEWLDVVVDDKLPTRDKKLVFVKSAEENEFWPALLEKAFAKLRGSYEALEYQYSTVALQHFTGGVCLWYFLKKHQFPKIQRAVKSKCLLTSSTGAFTHDKNLVAAHSYSITGAEEVSYKGEKVQLVRLRNPWGYKEWTGAWSDNAPEWNDVAQEVKDALLTQKDDGEFWIPFLDMVKDYESLDICHIAPSKEVNVEEPHWSLMQTEGSWKKGDSAERFLADPQFRIKLEVPDDDDDQDAAEDKALCTVIVALMSKEILEKVPDFLLYQLPKEVPTNLLVKDLKAMARERVNNRNKEYVGCFQVQKGEYAVIPNPSDPNQDFDFYIRVYYRKKGGSLEKDGEVTNTSE</sequence>
<feature type="domain" description="Calpain catalytic" evidence="4">
    <location>
        <begin position="32"/>
        <end position="321"/>
    </location>
</feature>
<dbReference type="SMART" id="SM00230">
    <property type="entry name" value="CysPc"/>
    <property type="match status" value="1"/>
</dbReference>
<dbReference type="RefSeq" id="XP_002939795.1">
    <property type="nucleotide sequence ID" value="XM_002939749.5"/>
</dbReference>
<feature type="active site" evidence="2 3">
    <location>
        <position position="263"/>
    </location>
</feature>
<dbReference type="PANTHER" id="PTHR10183">
    <property type="entry name" value="CALPAIN"/>
    <property type="match status" value="1"/>
</dbReference>
<dbReference type="InterPro" id="IPR001300">
    <property type="entry name" value="Peptidase_C2_calpain_cat"/>
</dbReference>